<dbReference type="Gene3D" id="3.40.50.1110">
    <property type="entry name" value="SGNH hydrolase"/>
    <property type="match status" value="1"/>
</dbReference>
<evidence type="ECO:0000256" key="5">
    <source>
        <dbReference type="ARBA" id="ARBA00022989"/>
    </source>
</evidence>
<dbReference type="InterPro" id="IPR050879">
    <property type="entry name" value="Acyltransferase_3"/>
</dbReference>
<protein>
    <submittedName>
        <fullName evidence="10">Acetyltransferase</fullName>
    </submittedName>
</protein>
<keyword evidence="7" id="KW-0012">Acyltransferase</keyword>
<evidence type="ECO:0000313" key="11">
    <source>
        <dbReference type="Proteomes" id="UP000283442"/>
    </source>
</evidence>
<dbReference type="InterPro" id="IPR036514">
    <property type="entry name" value="SGNH_hydro_sf"/>
</dbReference>
<proteinExistence type="predicted"/>
<comment type="subcellular location">
    <subcellularLocation>
        <location evidence="1">Cell membrane</location>
        <topology evidence="1">Multi-pass membrane protein</topology>
    </subcellularLocation>
</comment>
<dbReference type="Pfam" id="PF01757">
    <property type="entry name" value="Acyl_transf_3"/>
    <property type="match status" value="1"/>
</dbReference>
<dbReference type="GO" id="GO:0005886">
    <property type="term" value="C:plasma membrane"/>
    <property type="evidence" value="ECO:0007669"/>
    <property type="project" value="UniProtKB-SubCell"/>
</dbReference>
<evidence type="ECO:0000256" key="4">
    <source>
        <dbReference type="ARBA" id="ARBA00022692"/>
    </source>
</evidence>
<dbReference type="PANTHER" id="PTHR23028">
    <property type="entry name" value="ACETYLTRANSFERASE"/>
    <property type="match status" value="1"/>
</dbReference>
<dbReference type="Proteomes" id="UP000283442">
    <property type="component" value="Unassembled WGS sequence"/>
</dbReference>
<dbReference type="EMBL" id="QRHE01000001">
    <property type="protein sequence ID" value="RHF53383.1"/>
    <property type="molecule type" value="Genomic_DNA"/>
</dbReference>
<comment type="caution">
    <text evidence="10">The sequence shown here is derived from an EMBL/GenBank/DDBJ whole genome shotgun (WGS) entry which is preliminary data.</text>
</comment>
<feature type="transmembrane region" description="Helical" evidence="8">
    <location>
        <begin position="232"/>
        <end position="252"/>
    </location>
</feature>
<dbReference type="PANTHER" id="PTHR23028:SF53">
    <property type="entry name" value="ACYL_TRANSF_3 DOMAIN-CONTAINING PROTEIN"/>
    <property type="match status" value="1"/>
</dbReference>
<reference evidence="10 11" key="1">
    <citation type="submission" date="2018-08" db="EMBL/GenBank/DDBJ databases">
        <title>A genome reference for cultivated species of the human gut microbiota.</title>
        <authorList>
            <person name="Zou Y."/>
            <person name="Xue W."/>
            <person name="Luo G."/>
        </authorList>
    </citation>
    <scope>NUCLEOTIDE SEQUENCE [LARGE SCALE GENOMIC DNA]</scope>
    <source>
        <strain evidence="10 11">AM25-21AC</strain>
    </source>
</reference>
<evidence type="ECO:0000256" key="7">
    <source>
        <dbReference type="ARBA" id="ARBA00023315"/>
    </source>
</evidence>
<evidence type="ECO:0000256" key="3">
    <source>
        <dbReference type="ARBA" id="ARBA00022679"/>
    </source>
</evidence>
<dbReference type="OrthoDB" id="9798935at2"/>
<feature type="transmembrane region" description="Helical" evidence="8">
    <location>
        <begin position="264"/>
        <end position="284"/>
    </location>
</feature>
<dbReference type="SUPFAM" id="SSF52266">
    <property type="entry name" value="SGNH hydrolase"/>
    <property type="match status" value="1"/>
</dbReference>
<evidence type="ECO:0000313" key="10">
    <source>
        <dbReference type="EMBL" id="RHF53383.1"/>
    </source>
</evidence>
<keyword evidence="2" id="KW-1003">Cell membrane</keyword>
<feature type="domain" description="Acyltransferase 3" evidence="9">
    <location>
        <begin position="8"/>
        <end position="342"/>
    </location>
</feature>
<evidence type="ECO:0000256" key="1">
    <source>
        <dbReference type="ARBA" id="ARBA00004651"/>
    </source>
</evidence>
<feature type="transmembrane region" description="Helical" evidence="8">
    <location>
        <begin position="364"/>
        <end position="390"/>
    </location>
</feature>
<gene>
    <name evidence="10" type="ORF">DW674_00535</name>
</gene>
<keyword evidence="5 8" id="KW-1133">Transmembrane helix</keyword>
<keyword evidence="6 8" id="KW-0472">Membrane</keyword>
<evidence type="ECO:0000256" key="6">
    <source>
        <dbReference type="ARBA" id="ARBA00023136"/>
    </source>
</evidence>
<evidence type="ECO:0000256" key="2">
    <source>
        <dbReference type="ARBA" id="ARBA00022475"/>
    </source>
</evidence>
<evidence type="ECO:0000259" key="9">
    <source>
        <dbReference type="Pfam" id="PF01757"/>
    </source>
</evidence>
<sequence length="614" mass="67969">MAGRRHIDGLDVLRTLAIVGVTLFHMFPERLPGGYLGVSLFFVLTGFLLAYTSKRSWLEHRFRVKAYYWKRIKRIYPSLFIVLLTTIGIYQFVLPKAVAAIRPEFLSVILGYNNWWQIAQNADYFTRLTNASPFTHLWFMGIEMQYYLVWPLLFALYAFLDILVGRRAGLFVLAVFALGSAVVMPLLYEPDMDVTRLYYGTDTRVYALLFGAVLGLWWVDHPRARLGKYRMLLGYLAWPVLVGASIAAYFIFDGQSAYVYEWGMLAMTVLFCALLLLTADDRFFIGAALESPKLRWLGWLGKRSFGIYLWQYPVIYLFAKLGWTQLPYYAVLEIAAILVLTVWSDALANVITSRRLPAINGRHVVTACIFLTVFTLPGLAMMGFGGHAIAVSADQKVSDTGELQEKLAANAAAQQAANDQAAAGAAGQSENAAAPADVDLSGVACIGDSVMLGSSGELRKVLPGCIIDAEVSRYVGGGLDAAKQMDAQGRLGKNVVIALGTNGPIAGYEKYEVQTRALLEYLGPDRNIFWVNVYCPELSWQQTNNDYLANMVKDHPNVTIVDWYGLISQHTDWLGGDGIHPNDEGTAAYAKLIHDTMEKTLAAKQSAAADGKAS</sequence>
<feature type="transmembrane region" description="Helical" evidence="8">
    <location>
        <begin position="34"/>
        <end position="53"/>
    </location>
</feature>
<name>A0A414NZJ0_9FIRM</name>
<feature type="transmembrane region" description="Helical" evidence="8">
    <location>
        <begin position="329"/>
        <end position="352"/>
    </location>
</feature>
<organism evidence="10 11">
    <name type="scientific">Mitsuokella multacida</name>
    <dbReference type="NCBI Taxonomy" id="52226"/>
    <lineage>
        <taxon>Bacteria</taxon>
        <taxon>Bacillati</taxon>
        <taxon>Bacillota</taxon>
        <taxon>Negativicutes</taxon>
        <taxon>Selenomonadales</taxon>
        <taxon>Selenomonadaceae</taxon>
        <taxon>Mitsuokella</taxon>
    </lineage>
</organism>
<feature type="transmembrane region" description="Helical" evidence="8">
    <location>
        <begin position="203"/>
        <end position="220"/>
    </location>
</feature>
<dbReference type="GO" id="GO:0016747">
    <property type="term" value="F:acyltransferase activity, transferring groups other than amino-acyl groups"/>
    <property type="evidence" value="ECO:0007669"/>
    <property type="project" value="InterPro"/>
</dbReference>
<feature type="transmembrane region" description="Helical" evidence="8">
    <location>
        <begin position="305"/>
        <end position="323"/>
    </location>
</feature>
<feature type="transmembrane region" description="Helical" evidence="8">
    <location>
        <begin position="144"/>
        <end position="163"/>
    </location>
</feature>
<keyword evidence="3 10" id="KW-0808">Transferase</keyword>
<feature type="transmembrane region" description="Helical" evidence="8">
    <location>
        <begin position="74"/>
        <end position="93"/>
    </location>
</feature>
<dbReference type="GO" id="GO:0009103">
    <property type="term" value="P:lipopolysaccharide biosynthetic process"/>
    <property type="evidence" value="ECO:0007669"/>
    <property type="project" value="TreeGrafter"/>
</dbReference>
<keyword evidence="4 8" id="KW-0812">Transmembrane</keyword>
<evidence type="ECO:0000256" key="8">
    <source>
        <dbReference type="SAM" id="Phobius"/>
    </source>
</evidence>
<feature type="transmembrane region" description="Helical" evidence="8">
    <location>
        <begin position="170"/>
        <end position="188"/>
    </location>
</feature>
<dbReference type="AlphaFoldDB" id="A0A414NZJ0"/>
<dbReference type="CDD" id="cd01840">
    <property type="entry name" value="SGNH_hydrolase_yrhL_like"/>
    <property type="match status" value="1"/>
</dbReference>
<dbReference type="InterPro" id="IPR002656">
    <property type="entry name" value="Acyl_transf_3_dom"/>
</dbReference>
<accession>A0A414NZJ0</accession>